<evidence type="ECO:0000259" key="3">
    <source>
        <dbReference type="Pfam" id="PF00174"/>
    </source>
</evidence>
<evidence type="ECO:0000313" key="5">
    <source>
        <dbReference type="Proteomes" id="UP001597034"/>
    </source>
</evidence>
<comment type="caution">
    <text evidence="4">The sequence shown here is derived from an EMBL/GenBank/DDBJ whole genome shotgun (WGS) entry which is preliminary data.</text>
</comment>
<keyword evidence="2" id="KW-0812">Transmembrane</keyword>
<feature type="domain" description="Oxidoreductase molybdopterin-binding" evidence="3">
    <location>
        <begin position="201"/>
        <end position="348"/>
    </location>
</feature>
<feature type="transmembrane region" description="Helical" evidence="2">
    <location>
        <begin position="103"/>
        <end position="127"/>
    </location>
</feature>
<dbReference type="Gene3D" id="3.90.420.10">
    <property type="entry name" value="Oxidoreductase, molybdopterin-binding domain"/>
    <property type="match status" value="1"/>
</dbReference>
<feature type="transmembrane region" description="Helical" evidence="2">
    <location>
        <begin position="70"/>
        <end position="97"/>
    </location>
</feature>
<reference evidence="4 5" key="1">
    <citation type="journal article" date="2019" name="Int. J. Syst. Evol. Microbiol.">
        <title>The Global Catalogue of Microorganisms (GCM) 10K type strain sequencing project: providing services to taxonomists for standard genome sequencing and annotation.</title>
        <authorList>
            <consortium name="The Broad Institute Genomics Platform"/>
            <consortium name="The Broad Institute Genome Sequencing Center for Infectious Disease"/>
            <person name="Wu L."/>
            <person name="Ma J."/>
        </authorList>
    </citation>
    <scope>NUCLEOTIDE SEQUENCE [LARGE SCALE GENOMIC DNA]</scope>
    <source>
        <strain evidence="4 5">CGMCC 1.10390</strain>
    </source>
</reference>
<dbReference type="PANTHER" id="PTHR43032">
    <property type="entry name" value="PROTEIN-METHIONINE-SULFOXIDE REDUCTASE"/>
    <property type="match status" value="1"/>
</dbReference>
<evidence type="ECO:0000256" key="2">
    <source>
        <dbReference type="SAM" id="Phobius"/>
    </source>
</evidence>
<organism evidence="4 5">
    <name type="scientific">Haloarchaeobius litoreus</name>
    <dbReference type="NCBI Taxonomy" id="755306"/>
    <lineage>
        <taxon>Archaea</taxon>
        <taxon>Methanobacteriati</taxon>
        <taxon>Methanobacteriota</taxon>
        <taxon>Stenosarchaea group</taxon>
        <taxon>Halobacteria</taxon>
        <taxon>Halobacteriales</taxon>
        <taxon>Halorubellaceae</taxon>
        <taxon>Haloarchaeobius</taxon>
    </lineage>
</organism>
<dbReference type="RefSeq" id="WP_256400793.1">
    <property type="nucleotide sequence ID" value="NZ_JANHJR010000003.1"/>
</dbReference>
<proteinExistence type="predicted"/>
<keyword evidence="2" id="KW-1133">Transmembrane helix</keyword>
<evidence type="ECO:0000256" key="1">
    <source>
        <dbReference type="SAM" id="MobiDB-lite"/>
    </source>
</evidence>
<feature type="transmembrane region" description="Helical" evidence="2">
    <location>
        <begin position="40"/>
        <end position="58"/>
    </location>
</feature>
<keyword evidence="5" id="KW-1185">Reference proteome</keyword>
<dbReference type="EMBL" id="JBHUDO010000003">
    <property type="protein sequence ID" value="MFD1647146.1"/>
    <property type="molecule type" value="Genomic_DNA"/>
</dbReference>
<dbReference type="Pfam" id="PF00174">
    <property type="entry name" value="Oxidored_molyb"/>
    <property type="match status" value="1"/>
</dbReference>
<dbReference type="InterPro" id="IPR000572">
    <property type="entry name" value="OxRdtase_Mopterin-bd_dom"/>
</dbReference>
<dbReference type="CDD" id="cd00321">
    <property type="entry name" value="SO_family_Moco"/>
    <property type="match status" value="1"/>
</dbReference>
<dbReference type="AlphaFoldDB" id="A0ABD6DQQ3"/>
<dbReference type="SUPFAM" id="SSF56524">
    <property type="entry name" value="Oxidoreductase molybdopterin-binding domain"/>
    <property type="match status" value="1"/>
</dbReference>
<feature type="region of interest" description="Disordered" evidence="1">
    <location>
        <begin position="174"/>
        <end position="195"/>
    </location>
</feature>
<evidence type="ECO:0000313" key="4">
    <source>
        <dbReference type="EMBL" id="MFD1647146.1"/>
    </source>
</evidence>
<name>A0ABD6DQQ3_9EURY</name>
<accession>A0ABD6DQQ3</accession>
<dbReference type="InterPro" id="IPR036374">
    <property type="entry name" value="OxRdtase_Mopterin-bd_sf"/>
</dbReference>
<sequence>MRRLPFEPSPRVVDAGILVSVLVAGATGLLSLTARPDDGWVFVVHGVVGVTLVVLLGFKFRRVWKRVAGSWTRTVAVSVLLSMLAVAALVTGVAWTLGAESPISGVTLLVLHGYLGALLLPVLLVHLAARFRLPDRETVTERRQALRVGGLLVGGAAAWRLKQSVAGDLVPSRRFTGSREEGSDEGNAFPVTSWVADDPEPVDAASWTLDVRGAVAEELSLSEGTLLAPESDGDAPTAGTDQRALLDCTSGWYSEHDWRGVGVGELLDAAGADPDAGYVRFRSVTGYRWSLPTSEARDALLATHVDDERLSHGHGFPCRLVAPGRRGFQWVKWVEAVEVRHDPDPAQWVATLVSGFDGDS</sequence>
<feature type="transmembrane region" description="Helical" evidence="2">
    <location>
        <begin position="12"/>
        <end position="34"/>
    </location>
</feature>
<gene>
    <name evidence="4" type="ORF">ACFSBL_15760</name>
</gene>
<dbReference type="Proteomes" id="UP001597034">
    <property type="component" value="Unassembled WGS sequence"/>
</dbReference>
<protein>
    <submittedName>
        <fullName evidence="4">Molybdopterin-dependent oxidoreductase</fullName>
    </submittedName>
</protein>
<keyword evidence="2" id="KW-0472">Membrane</keyword>